<evidence type="ECO:0000256" key="12">
    <source>
        <dbReference type="ARBA" id="ARBA00023316"/>
    </source>
</evidence>
<evidence type="ECO:0000256" key="2">
    <source>
        <dbReference type="ARBA" id="ARBA00005898"/>
    </source>
</evidence>
<dbReference type="InterPro" id="IPR036565">
    <property type="entry name" value="Mur-like_cat_sf"/>
</dbReference>
<dbReference type="InterPro" id="IPR005761">
    <property type="entry name" value="UDP-N-AcMur-Glu-dNH2Pim_ligase"/>
</dbReference>
<evidence type="ECO:0000256" key="11">
    <source>
        <dbReference type="ARBA" id="ARBA00023306"/>
    </source>
</evidence>
<evidence type="ECO:0000256" key="13">
    <source>
        <dbReference type="ARBA" id="ARBA00050251"/>
    </source>
</evidence>
<keyword evidence="7 20" id="KW-0067">ATP-binding</keyword>
<dbReference type="HAMAP" id="MF_00208">
    <property type="entry name" value="MurE"/>
    <property type="match status" value="1"/>
</dbReference>
<dbReference type="EMBL" id="JACHHB010000001">
    <property type="protein sequence ID" value="MBB5172177.1"/>
    <property type="molecule type" value="Genomic_DNA"/>
</dbReference>
<evidence type="ECO:0000313" key="26">
    <source>
        <dbReference type="Proteomes" id="UP000551878"/>
    </source>
</evidence>
<evidence type="ECO:0000256" key="6">
    <source>
        <dbReference type="ARBA" id="ARBA00022741"/>
    </source>
</evidence>
<dbReference type="EC" id="6.3.2.13" evidence="15 20"/>
<evidence type="ECO:0000256" key="19">
    <source>
        <dbReference type="ARBA" id="ARBA00081560"/>
    </source>
</evidence>
<gene>
    <name evidence="20" type="primary">murE</name>
    <name evidence="25" type="ORF">HNQ41_000317</name>
</gene>
<feature type="binding site" evidence="20">
    <location>
        <begin position="407"/>
        <end position="410"/>
    </location>
    <ligand>
        <name>meso-2,6-diaminopimelate</name>
        <dbReference type="ChEBI" id="CHEBI:57791"/>
    </ligand>
</feature>
<evidence type="ECO:0000256" key="7">
    <source>
        <dbReference type="ARBA" id="ARBA00022840"/>
    </source>
</evidence>
<name>A0A840QLD9_9BACI</name>
<dbReference type="GO" id="GO:0009252">
    <property type="term" value="P:peptidoglycan biosynthetic process"/>
    <property type="evidence" value="ECO:0007669"/>
    <property type="project" value="UniProtKB-UniRule"/>
</dbReference>
<dbReference type="Gene3D" id="3.40.1390.10">
    <property type="entry name" value="MurE/MurF, N-terminal domain"/>
    <property type="match status" value="1"/>
</dbReference>
<evidence type="ECO:0000259" key="24">
    <source>
        <dbReference type="Pfam" id="PF08245"/>
    </source>
</evidence>
<feature type="binding site" evidence="20">
    <location>
        <begin position="109"/>
        <end position="115"/>
    </location>
    <ligand>
        <name>ATP</name>
        <dbReference type="ChEBI" id="CHEBI:30616"/>
    </ligand>
</feature>
<feature type="binding site" evidence="20">
    <location>
        <position position="457"/>
    </location>
    <ligand>
        <name>meso-2,6-diaminopimelate</name>
        <dbReference type="ChEBI" id="CHEBI:57791"/>
    </ligand>
</feature>
<dbReference type="PANTHER" id="PTHR23135:SF4">
    <property type="entry name" value="UDP-N-ACETYLMURAMOYL-L-ALANYL-D-GLUTAMATE--2,6-DIAMINOPIMELATE LIGASE MURE HOMOLOG, CHLOROPLASTIC"/>
    <property type="match status" value="1"/>
</dbReference>
<dbReference type="SUPFAM" id="SSF53623">
    <property type="entry name" value="MurD-like peptide ligases, catalytic domain"/>
    <property type="match status" value="1"/>
</dbReference>
<dbReference type="Pfam" id="PF08245">
    <property type="entry name" value="Mur_ligase_M"/>
    <property type="match status" value="1"/>
</dbReference>
<keyword evidence="6 20" id="KW-0547">Nucleotide-binding</keyword>
<evidence type="ECO:0000256" key="15">
    <source>
        <dbReference type="ARBA" id="ARBA00066633"/>
    </source>
</evidence>
<comment type="caution">
    <text evidence="20">Lacks conserved residue(s) required for the propagation of feature annotation.</text>
</comment>
<dbReference type="NCBIfam" id="TIGR01085">
    <property type="entry name" value="murE"/>
    <property type="match status" value="1"/>
</dbReference>
<feature type="domain" description="Mur ligase central" evidence="24">
    <location>
        <begin position="107"/>
        <end position="312"/>
    </location>
</feature>
<dbReference type="GO" id="GO:0004326">
    <property type="term" value="F:tetrahydrofolylpolyglutamate synthase activity"/>
    <property type="evidence" value="ECO:0007669"/>
    <property type="project" value="InterPro"/>
</dbReference>
<keyword evidence="5 20" id="KW-0132">Cell division</keyword>
<dbReference type="Gene3D" id="3.40.1190.10">
    <property type="entry name" value="Mur-like, catalytic domain"/>
    <property type="match status" value="1"/>
</dbReference>
<keyword evidence="3 20" id="KW-0963">Cytoplasm</keyword>
<dbReference type="Proteomes" id="UP000551878">
    <property type="component" value="Unassembled WGS sequence"/>
</dbReference>
<dbReference type="FunFam" id="3.40.1390.10:FF:000005">
    <property type="entry name" value="UDP-N-acetylmuramoyl-L-alanyl-D-glutamate--2,6-diaminopimelate ligase"/>
    <property type="match status" value="1"/>
</dbReference>
<evidence type="ECO:0000259" key="22">
    <source>
        <dbReference type="Pfam" id="PF01225"/>
    </source>
</evidence>
<dbReference type="RefSeq" id="WP_184662649.1">
    <property type="nucleotide sequence ID" value="NZ_JACHHB010000001.1"/>
</dbReference>
<dbReference type="GO" id="GO:0005737">
    <property type="term" value="C:cytoplasm"/>
    <property type="evidence" value="ECO:0007669"/>
    <property type="project" value="UniProtKB-SubCell"/>
</dbReference>
<dbReference type="InterPro" id="IPR018109">
    <property type="entry name" value="Folylpolyglutamate_synth_CS"/>
</dbReference>
<dbReference type="Gene3D" id="3.90.190.20">
    <property type="entry name" value="Mur ligase, C-terminal domain"/>
    <property type="match status" value="1"/>
</dbReference>
<dbReference type="Pfam" id="PF01225">
    <property type="entry name" value="Mur_ligase"/>
    <property type="match status" value="1"/>
</dbReference>
<dbReference type="GO" id="GO:0008360">
    <property type="term" value="P:regulation of cell shape"/>
    <property type="evidence" value="ECO:0007669"/>
    <property type="project" value="UniProtKB-KW"/>
</dbReference>
<accession>A0A840QLD9</accession>
<protein>
    <recommendedName>
        <fullName evidence="16 20">UDP-N-acetylmuramoyl-L-alanyl-D-glutamate--2,6-diaminopimelate ligase</fullName>
        <ecNumber evidence="15 20">6.3.2.13</ecNumber>
    </recommendedName>
    <alternativeName>
        <fullName evidence="17 20">Meso-A2pm-adding enzyme</fullName>
    </alternativeName>
    <alternativeName>
        <fullName evidence="18 20">Meso-diaminopimelate-adding enzyme</fullName>
    </alternativeName>
    <alternativeName>
        <fullName evidence="19 20">UDP-MurNAc-L-Ala-D-Glu:meso-diaminopimelate ligase</fullName>
    </alternativeName>
    <alternativeName>
        <fullName evidence="20">UDP-MurNAc-tripeptide synthetase</fullName>
    </alternativeName>
    <alternativeName>
        <fullName evidence="20">UDP-N-acetylmuramyl-tripeptide synthetase</fullName>
    </alternativeName>
</protein>
<feature type="binding site" evidence="20">
    <location>
        <begin position="151"/>
        <end position="152"/>
    </location>
    <ligand>
        <name>UDP-N-acetyl-alpha-D-muramoyl-L-alanyl-D-glutamate</name>
        <dbReference type="ChEBI" id="CHEBI:83900"/>
    </ligand>
</feature>
<keyword evidence="9 20" id="KW-0133">Cell shape</keyword>
<feature type="binding site" evidence="20">
    <location>
        <position position="150"/>
    </location>
    <ligand>
        <name>UDP-N-acetyl-alpha-D-muramoyl-L-alanyl-D-glutamate</name>
        <dbReference type="ChEBI" id="CHEBI:83900"/>
    </ligand>
</feature>
<dbReference type="FunFam" id="3.90.190.20:FF:000006">
    <property type="entry name" value="UDP-N-acetylmuramoyl-L-alanyl-D-glutamate--2,6-diaminopimelate ligase"/>
    <property type="match status" value="1"/>
</dbReference>
<keyword evidence="10 20" id="KW-0573">Peptidoglycan synthesis</keyword>
<evidence type="ECO:0000256" key="17">
    <source>
        <dbReference type="ARBA" id="ARBA00075482"/>
    </source>
</evidence>
<dbReference type="PANTHER" id="PTHR23135">
    <property type="entry name" value="MUR LIGASE FAMILY MEMBER"/>
    <property type="match status" value="1"/>
</dbReference>
<keyword evidence="4 20" id="KW-0436">Ligase</keyword>
<evidence type="ECO:0000256" key="18">
    <source>
        <dbReference type="ARBA" id="ARBA00076158"/>
    </source>
</evidence>
<dbReference type="InterPro" id="IPR004101">
    <property type="entry name" value="Mur_ligase_C"/>
</dbReference>
<feature type="short sequence motif" description="Meso-diaminopimelate recognition motif" evidence="20">
    <location>
        <begin position="407"/>
        <end position="410"/>
    </location>
</feature>
<evidence type="ECO:0000259" key="23">
    <source>
        <dbReference type="Pfam" id="PF02875"/>
    </source>
</evidence>
<feature type="domain" description="Mur ligase N-terminal catalytic" evidence="22">
    <location>
        <begin position="24"/>
        <end position="88"/>
    </location>
</feature>
<proteinExistence type="inferred from homology"/>
<dbReference type="AlphaFoldDB" id="A0A840QLD9"/>
<organism evidence="25 26">
    <name type="scientific">Texcoconibacillus texcoconensis</name>
    <dbReference type="NCBI Taxonomy" id="1095777"/>
    <lineage>
        <taxon>Bacteria</taxon>
        <taxon>Bacillati</taxon>
        <taxon>Bacillota</taxon>
        <taxon>Bacilli</taxon>
        <taxon>Bacillales</taxon>
        <taxon>Bacillaceae</taxon>
        <taxon>Texcoconibacillus</taxon>
    </lineage>
</organism>
<keyword evidence="26" id="KW-1185">Reference proteome</keyword>
<evidence type="ECO:0000256" key="9">
    <source>
        <dbReference type="ARBA" id="ARBA00022960"/>
    </source>
</evidence>
<feature type="domain" description="Mur ligase C-terminal" evidence="23">
    <location>
        <begin position="334"/>
        <end position="459"/>
    </location>
</feature>
<evidence type="ECO:0000256" key="20">
    <source>
        <dbReference type="HAMAP-Rule" id="MF_00208"/>
    </source>
</evidence>
<dbReference type="Pfam" id="PF02875">
    <property type="entry name" value="Mur_ligase_C"/>
    <property type="match status" value="1"/>
</dbReference>
<dbReference type="GO" id="GO:0071555">
    <property type="term" value="P:cell wall organization"/>
    <property type="evidence" value="ECO:0007669"/>
    <property type="project" value="UniProtKB-KW"/>
</dbReference>
<evidence type="ECO:0000256" key="21">
    <source>
        <dbReference type="RuleBase" id="RU004135"/>
    </source>
</evidence>
<evidence type="ECO:0000256" key="8">
    <source>
        <dbReference type="ARBA" id="ARBA00022842"/>
    </source>
</evidence>
<dbReference type="InterPro" id="IPR013221">
    <property type="entry name" value="Mur_ligase_cen"/>
</dbReference>
<keyword evidence="11 20" id="KW-0131">Cell cycle</keyword>
<comment type="caution">
    <text evidence="25">The sequence shown here is derived from an EMBL/GenBank/DDBJ whole genome shotgun (WGS) entry which is preliminary data.</text>
</comment>
<comment type="similarity">
    <text evidence="2 20">Belongs to the MurCDEF family. MurE subfamily.</text>
</comment>
<keyword evidence="12 20" id="KW-0961">Cell wall biogenesis/degradation</keyword>
<evidence type="ECO:0000313" key="25">
    <source>
        <dbReference type="EMBL" id="MBB5172177.1"/>
    </source>
</evidence>
<feature type="modified residue" description="N6-carboxylysine" evidence="20">
    <location>
        <position position="218"/>
    </location>
</feature>
<dbReference type="GO" id="GO:0000287">
    <property type="term" value="F:magnesium ion binding"/>
    <property type="evidence" value="ECO:0007669"/>
    <property type="project" value="UniProtKB-UniRule"/>
</dbReference>
<evidence type="ECO:0000256" key="4">
    <source>
        <dbReference type="ARBA" id="ARBA00022598"/>
    </source>
</evidence>
<feature type="binding site" evidence="20">
    <location>
        <position position="31"/>
    </location>
    <ligand>
        <name>UDP-N-acetyl-alpha-D-muramoyl-L-alanyl-D-glutamate</name>
        <dbReference type="ChEBI" id="CHEBI:83900"/>
    </ligand>
</feature>
<dbReference type="NCBIfam" id="NF001126">
    <property type="entry name" value="PRK00139.1-4"/>
    <property type="match status" value="1"/>
</dbReference>
<dbReference type="SUPFAM" id="SSF63418">
    <property type="entry name" value="MurE/MurF N-terminal domain"/>
    <property type="match status" value="1"/>
</dbReference>
<evidence type="ECO:0000256" key="3">
    <source>
        <dbReference type="ARBA" id="ARBA00022490"/>
    </source>
</evidence>
<dbReference type="GO" id="GO:0008765">
    <property type="term" value="F:UDP-N-acetylmuramoylalanyl-D-glutamate-2,6-diaminopimelate ligase activity"/>
    <property type="evidence" value="ECO:0007669"/>
    <property type="project" value="UniProtKB-UniRule"/>
</dbReference>
<comment type="cofactor">
    <cofactor evidence="20">
        <name>Mg(2+)</name>
        <dbReference type="ChEBI" id="CHEBI:18420"/>
    </cofactor>
</comment>
<dbReference type="SUPFAM" id="SSF53244">
    <property type="entry name" value="MurD-like peptide ligases, peptide-binding domain"/>
    <property type="match status" value="1"/>
</dbReference>
<feature type="binding site" evidence="20">
    <location>
        <position position="186"/>
    </location>
    <ligand>
        <name>UDP-N-acetyl-alpha-D-muramoyl-L-alanyl-D-glutamate</name>
        <dbReference type="ChEBI" id="CHEBI:83900"/>
    </ligand>
</feature>
<evidence type="ECO:0000256" key="14">
    <source>
        <dbReference type="ARBA" id="ARBA00056782"/>
    </source>
</evidence>
<dbReference type="GO" id="GO:0051301">
    <property type="term" value="P:cell division"/>
    <property type="evidence" value="ECO:0007669"/>
    <property type="project" value="UniProtKB-KW"/>
</dbReference>
<comment type="subcellular location">
    <subcellularLocation>
        <location evidence="20 21">Cytoplasm</location>
    </subcellularLocation>
</comment>
<dbReference type="NCBIfam" id="NF001124">
    <property type="entry name" value="PRK00139.1-2"/>
    <property type="match status" value="1"/>
</dbReference>
<evidence type="ECO:0000256" key="5">
    <source>
        <dbReference type="ARBA" id="ARBA00022618"/>
    </source>
</evidence>
<comment type="PTM">
    <text evidence="20">Carboxylation is probably crucial for Mg(2+) binding and, consequently, for the gamma-phosphate positioning of ATP.</text>
</comment>
<keyword evidence="8 20" id="KW-0460">Magnesium</keyword>
<dbReference type="InterPro" id="IPR036615">
    <property type="entry name" value="Mur_ligase_C_dom_sf"/>
</dbReference>
<evidence type="ECO:0000256" key="16">
    <source>
        <dbReference type="ARBA" id="ARBA00072883"/>
    </source>
</evidence>
<comment type="catalytic activity">
    <reaction evidence="13 20">
        <text>UDP-N-acetyl-alpha-D-muramoyl-L-alanyl-D-glutamate + meso-2,6-diaminopimelate + ATP = UDP-N-acetyl-alpha-D-muramoyl-L-alanyl-gamma-D-glutamyl-meso-2,6-diaminopimelate + ADP + phosphate + H(+)</text>
        <dbReference type="Rhea" id="RHEA:23676"/>
        <dbReference type="ChEBI" id="CHEBI:15378"/>
        <dbReference type="ChEBI" id="CHEBI:30616"/>
        <dbReference type="ChEBI" id="CHEBI:43474"/>
        <dbReference type="ChEBI" id="CHEBI:57791"/>
        <dbReference type="ChEBI" id="CHEBI:83900"/>
        <dbReference type="ChEBI" id="CHEBI:83905"/>
        <dbReference type="ChEBI" id="CHEBI:456216"/>
        <dbReference type="EC" id="6.3.2.13"/>
    </reaction>
</comment>
<feature type="binding site" evidence="20">
    <location>
        <position position="178"/>
    </location>
    <ligand>
        <name>UDP-N-acetyl-alpha-D-muramoyl-L-alanyl-D-glutamate</name>
        <dbReference type="ChEBI" id="CHEBI:83900"/>
    </ligand>
</feature>
<evidence type="ECO:0000256" key="10">
    <source>
        <dbReference type="ARBA" id="ARBA00022984"/>
    </source>
</evidence>
<dbReference type="PROSITE" id="PS01011">
    <property type="entry name" value="FOLYLPOLYGLU_SYNT_1"/>
    <property type="match status" value="1"/>
</dbReference>
<dbReference type="GO" id="GO:0005524">
    <property type="term" value="F:ATP binding"/>
    <property type="evidence" value="ECO:0007669"/>
    <property type="project" value="UniProtKB-UniRule"/>
</dbReference>
<dbReference type="InterPro" id="IPR000713">
    <property type="entry name" value="Mur_ligase_N"/>
</dbReference>
<sequence>MFTLQQLIDSIPFYSMSTEEDPVVHHLEMDSRHVTLGSLFFCVPGYTVDGHDFAEEAEKNGAVAIIAERPVSVDIPVVIVKDVNRAMALIANKYYDHPTSKFQLIGVTGTNGKTTTTHFIEQILQYEGKGTGLIGTLYVKMNGETEDVVNTTPAALPLQQTFDRMVDNNVNAAVMEVSSHALSLGRVWGCDYDIAVFTNLTQDHLDYHKTMDHYRFSKSLLFSQLGNAYHRSPKYAVINRDDEAAPFFEEASAAPVITYGLENEADLQAVNVEATPKGTTFQLKTPRTTLPFSLNLLGRFNVYNALASIAACYAAGIDLERIRDAMHSVAGVPGRFERVDVDADYSVIVDYAHTPDSLENVLQTATEVCQGSLTVVVGCGGDRDRTKRPVMAEVACRYADRSIFTSDNPRSEKPELILEDMEAGVPKEDYETIVDRKEAINKAVDQAQAGDVIVIAGKGHETYQEVGGQRLDFDDRLVAKQAMKGRA</sequence>
<comment type="function">
    <text evidence="14 20">Catalyzes the addition of meso-diaminopimelic acid to the nucleotide precursor UDP-N-acetylmuramoyl-L-alanyl-D-glutamate (UMAG) in the biosynthesis of bacterial cell-wall peptidoglycan.</text>
</comment>
<dbReference type="UniPathway" id="UPA00219"/>
<feature type="binding site" evidence="20">
    <location>
        <position position="461"/>
    </location>
    <ligand>
        <name>meso-2,6-diaminopimelate</name>
        <dbReference type="ChEBI" id="CHEBI:57791"/>
    </ligand>
</feature>
<evidence type="ECO:0000256" key="1">
    <source>
        <dbReference type="ARBA" id="ARBA00004752"/>
    </source>
</evidence>
<reference evidence="25 26" key="1">
    <citation type="submission" date="2020-08" db="EMBL/GenBank/DDBJ databases">
        <title>Genomic Encyclopedia of Type Strains, Phase IV (KMG-IV): sequencing the most valuable type-strain genomes for metagenomic binning, comparative biology and taxonomic classification.</title>
        <authorList>
            <person name="Goeker M."/>
        </authorList>
    </citation>
    <scope>NUCLEOTIDE SEQUENCE [LARGE SCALE GENOMIC DNA]</scope>
    <source>
        <strain evidence="25 26">DSM 24696</strain>
    </source>
</reference>
<dbReference type="InterPro" id="IPR035911">
    <property type="entry name" value="MurE/MurF_N"/>
</dbReference>
<feature type="binding site" evidence="20">
    <location>
        <position position="383"/>
    </location>
    <ligand>
        <name>meso-2,6-diaminopimelate</name>
        <dbReference type="ChEBI" id="CHEBI:57791"/>
    </ligand>
</feature>
<comment type="pathway">
    <text evidence="1 20 21">Cell wall biogenesis; peptidoglycan biosynthesis.</text>
</comment>